<reference evidence="1" key="1">
    <citation type="journal article" date="2015" name="Nature">
        <title>Complex archaea that bridge the gap between prokaryotes and eukaryotes.</title>
        <authorList>
            <person name="Spang A."/>
            <person name="Saw J.H."/>
            <person name="Jorgensen S.L."/>
            <person name="Zaremba-Niedzwiedzka K."/>
            <person name="Martijn J."/>
            <person name="Lind A.E."/>
            <person name="van Eijk R."/>
            <person name="Schleper C."/>
            <person name="Guy L."/>
            <person name="Ettema T.J."/>
        </authorList>
    </citation>
    <scope>NUCLEOTIDE SEQUENCE</scope>
</reference>
<organism evidence="1">
    <name type="scientific">marine sediment metagenome</name>
    <dbReference type="NCBI Taxonomy" id="412755"/>
    <lineage>
        <taxon>unclassified sequences</taxon>
        <taxon>metagenomes</taxon>
        <taxon>ecological metagenomes</taxon>
    </lineage>
</organism>
<dbReference type="AlphaFoldDB" id="A0A0F9TLT1"/>
<gene>
    <name evidence="1" type="ORF">LCGC14_0312170</name>
</gene>
<sequence length="57" mass="5903">MLTAGFAQAVITPPVGVEISGYAFGPSACVLEELQAQAVAIRKGYVTLFTSDTDSPI</sequence>
<comment type="caution">
    <text evidence="1">The sequence shown here is derived from an EMBL/GenBank/DDBJ whole genome shotgun (WGS) entry which is preliminary data.</text>
</comment>
<dbReference type="EMBL" id="LAZR01000205">
    <property type="protein sequence ID" value="KKN82105.1"/>
    <property type="molecule type" value="Genomic_DNA"/>
</dbReference>
<evidence type="ECO:0000313" key="1">
    <source>
        <dbReference type="EMBL" id="KKN82105.1"/>
    </source>
</evidence>
<proteinExistence type="predicted"/>
<accession>A0A0F9TLT1</accession>
<protein>
    <submittedName>
        <fullName evidence="1">Uncharacterized protein</fullName>
    </submittedName>
</protein>
<name>A0A0F9TLT1_9ZZZZ</name>